<organism evidence="4 5">
    <name type="scientific">Porites lobata</name>
    <dbReference type="NCBI Taxonomy" id="104759"/>
    <lineage>
        <taxon>Eukaryota</taxon>
        <taxon>Metazoa</taxon>
        <taxon>Cnidaria</taxon>
        <taxon>Anthozoa</taxon>
        <taxon>Hexacorallia</taxon>
        <taxon>Scleractinia</taxon>
        <taxon>Fungiina</taxon>
        <taxon>Poritidae</taxon>
        <taxon>Porites</taxon>
    </lineage>
</organism>
<reference evidence="4 5" key="1">
    <citation type="submission" date="2022-05" db="EMBL/GenBank/DDBJ databases">
        <authorList>
            <consortium name="Genoscope - CEA"/>
            <person name="William W."/>
        </authorList>
    </citation>
    <scope>NUCLEOTIDE SEQUENCE [LARGE SCALE GENOMIC DNA]</scope>
</reference>
<evidence type="ECO:0000256" key="2">
    <source>
        <dbReference type="SAM" id="MobiDB-lite"/>
    </source>
</evidence>
<evidence type="ECO:0000313" key="4">
    <source>
        <dbReference type="EMBL" id="CAH3115247.1"/>
    </source>
</evidence>
<keyword evidence="1" id="KW-0863">Zinc-finger</keyword>
<dbReference type="Pfam" id="PF20231">
    <property type="entry name" value="DUF6589"/>
    <property type="match status" value="1"/>
</dbReference>
<name>A0ABN8NMG3_9CNID</name>
<dbReference type="PROSITE" id="PS50157">
    <property type="entry name" value="ZINC_FINGER_C2H2_2"/>
    <property type="match status" value="1"/>
</dbReference>
<keyword evidence="5" id="KW-1185">Reference proteome</keyword>
<protein>
    <recommendedName>
        <fullName evidence="3">C2H2-type domain-containing protein</fullName>
    </recommendedName>
</protein>
<accession>A0ABN8NMG3</accession>
<feature type="compositionally biased region" description="Polar residues" evidence="2">
    <location>
        <begin position="776"/>
        <end position="786"/>
    </location>
</feature>
<dbReference type="Proteomes" id="UP001159405">
    <property type="component" value="Unassembled WGS sequence"/>
</dbReference>
<feature type="region of interest" description="Disordered" evidence="2">
    <location>
        <begin position="377"/>
        <end position="406"/>
    </location>
</feature>
<evidence type="ECO:0000256" key="1">
    <source>
        <dbReference type="PROSITE-ProRule" id="PRU00042"/>
    </source>
</evidence>
<dbReference type="EMBL" id="CALNXK010000028">
    <property type="protein sequence ID" value="CAH3115247.1"/>
    <property type="molecule type" value="Genomic_DNA"/>
</dbReference>
<comment type="caution">
    <text evidence="4">The sequence shown here is derived from an EMBL/GenBank/DDBJ whole genome shotgun (WGS) entry which is preliminary data.</text>
</comment>
<keyword evidence="1" id="KW-0862">Zinc</keyword>
<sequence>MMSSCVLCGVEIVKNTDKNLVDGRRGNSFKVREELLSLKCKVEINSTYICRNCLCALKKRRALFNNLHEVDSSIQKIVQSKKCSAVPLPVPKPSSNQISDSQEQATKRVALEDFRASVTSVDIEEDNSTLPNKTSVDPWPSILTSTPCKEKNRPVAFAALVGPVSPIPAREPEEKKTRVQVTVEWPSRTKVNTLHEGLESLGKMLCRGTYKQIAGAVWKNPILRKYMQQLYLEEVDRECTAMCSLKNPSCLRSPSKKDLQRFSFKKFNSELESKAPLFSAVLWTASVRKSKRDDEFWLPSVSMSAAVLLKNRSPCMNAMQLINTIILYHSGITASLCRLGSLRVTTGHSYYYRKLDEFGKEYAASVEKKVKNETARLQKHHQALTETPSGASSPPLVTERQSQQSTVITADKGRKLVFDNFDFKQQVHSMTEQHQNIDVHWVTHLSVENRVSGNHLSSAKPAADAVMQMENGVCLPTRHEHHLQRENYITLTERAIVEIPCLECLKPVVCKHIPHQYSKEMAEKSEMSFLGMLYHNENDSDGIQQVLTALHQYVSYYGDGDDRVYSSQGLVADQLSVERGVNALFELSNGFTPEECLEGLHLEIADWHAGNKFLKVAFHNFYNTKSAGDKCTLYSDRNLINRRNVSSDVDAAVNPCRKFFDLEVKARLIAAALHELGMNNILDSPKGEFSQPNLPEASNVEKKEYVRKIATHIVDGYVIRRENVENIFNSLVAAEAAEEEEVRQQTDNGRYICFFPGCGKSFASRGKRMRDHEATHNQQVPPQDSQGLLFPSDSAPSEKVPEKDDMFNYQCSFLEYGMLILNFFDAIKEGDGKRTFRCWKFQLPYLRNDPGSTKYALEALGMIFQVYALLPPKHAHELVWNRTALLKSGLGHNIPLDLLLEFFNRLLKEVRKKLGPNATNHKAIDRYCHAIDFTKALLDNFDQECCVIRRSGHHYELSVVSDLRKIVTELITQRAFCWTPGRTYAHFNGINSTLLSDFDLQDMFRWITKHKKNIVRERRAR</sequence>
<evidence type="ECO:0000313" key="5">
    <source>
        <dbReference type="Proteomes" id="UP001159405"/>
    </source>
</evidence>
<dbReference type="InterPro" id="IPR013087">
    <property type="entry name" value="Znf_C2H2_type"/>
</dbReference>
<proteinExistence type="predicted"/>
<dbReference type="InterPro" id="IPR046496">
    <property type="entry name" value="DUF6589"/>
</dbReference>
<feature type="region of interest" description="Disordered" evidence="2">
    <location>
        <begin position="766"/>
        <end position="801"/>
    </location>
</feature>
<evidence type="ECO:0000259" key="3">
    <source>
        <dbReference type="PROSITE" id="PS50157"/>
    </source>
</evidence>
<gene>
    <name evidence="4" type="ORF">PLOB_00023518</name>
</gene>
<keyword evidence="1" id="KW-0479">Metal-binding</keyword>
<feature type="domain" description="C2H2-type" evidence="3">
    <location>
        <begin position="751"/>
        <end position="781"/>
    </location>
</feature>